<dbReference type="SUPFAM" id="SSF54631">
    <property type="entry name" value="CBS-domain pair"/>
    <property type="match status" value="1"/>
</dbReference>
<dbReference type="PANTHER" id="PTHR22777:SF32">
    <property type="entry name" value="UPF0053 INNER MEMBRANE PROTEIN YFJD"/>
    <property type="match status" value="1"/>
</dbReference>
<organism evidence="10 11">
    <name type="scientific">Gardnerella vaginalis</name>
    <dbReference type="NCBI Taxonomy" id="2702"/>
    <lineage>
        <taxon>Bacteria</taxon>
        <taxon>Bacillati</taxon>
        <taxon>Actinomycetota</taxon>
        <taxon>Actinomycetes</taxon>
        <taxon>Bifidobacteriales</taxon>
        <taxon>Bifidobacteriaceae</taxon>
        <taxon>Gardnerella</taxon>
    </lineage>
</organism>
<evidence type="ECO:0000256" key="6">
    <source>
        <dbReference type="PROSITE-ProRule" id="PRU00703"/>
    </source>
</evidence>
<evidence type="ECO:0000256" key="5">
    <source>
        <dbReference type="ARBA" id="ARBA00023122"/>
    </source>
</evidence>
<dbReference type="InterPro" id="IPR046342">
    <property type="entry name" value="CBS_dom_sf"/>
</dbReference>
<dbReference type="RefSeq" id="WP_060787220.1">
    <property type="nucleotide sequence ID" value="NZ_KQ956823.1"/>
</dbReference>
<dbReference type="InterPro" id="IPR044751">
    <property type="entry name" value="Ion_transp-like_CBS"/>
</dbReference>
<feature type="compositionally biased region" description="Polar residues" evidence="7">
    <location>
        <begin position="512"/>
        <end position="521"/>
    </location>
</feature>
<evidence type="ECO:0000256" key="4">
    <source>
        <dbReference type="ARBA" id="ARBA00022737"/>
    </source>
</evidence>
<protein>
    <submittedName>
        <fullName evidence="10">CBS domain protein</fullName>
    </submittedName>
</protein>
<keyword evidence="8" id="KW-1133">Transmembrane helix</keyword>
<gene>
    <name evidence="10" type="ORF">HMPREF3216_01121</name>
</gene>
<dbReference type="Pfam" id="PF00571">
    <property type="entry name" value="CBS"/>
    <property type="match status" value="2"/>
</dbReference>
<dbReference type="GO" id="GO:0005886">
    <property type="term" value="C:plasma membrane"/>
    <property type="evidence" value="ECO:0007669"/>
    <property type="project" value="UniProtKB-SubCell"/>
</dbReference>
<evidence type="ECO:0000313" key="10">
    <source>
        <dbReference type="EMBL" id="KXA17516.1"/>
    </source>
</evidence>
<dbReference type="InterPro" id="IPR000644">
    <property type="entry name" value="CBS_dom"/>
</dbReference>
<proteinExistence type="inferred from homology"/>
<dbReference type="PROSITE" id="PS51371">
    <property type="entry name" value="CBS"/>
    <property type="match status" value="2"/>
</dbReference>
<reference evidence="10 11" key="1">
    <citation type="submission" date="2016-01" db="EMBL/GenBank/DDBJ databases">
        <authorList>
            <person name="Oliw E.H."/>
        </authorList>
    </citation>
    <scope>NUCLEOTIDE SEQUENCE [LARGE SCALE GENOMIC DNA]</scope>
    <source>
        <strain evidence="10 11">GED7760B</strain>
    </source>
</reference>
<evidence type="ECO:0000256" key="7">
    <source>
        <dbReference type="SAM" id="MobiDB-lite"/>
    </source>
</evidence>
<accession>A0A133NMK0</accession>
<dbReference type="OrthoDB" id="110231at2"/>
<dbReference type="SMART" id="SM00116">
    <property type="entry name" value="CBS"/>
    <property type="match status" value="2"/>
</dbReference>
<feature type="domain" description="CBS" evidence="9">
    <location>
        <begin position="244"/>
        <end position="304"/>
    </location>
</feature>
<evidence type="ECO:0000259" key="9">
    <source>
        <dbReference type="PROSITE" id="PS51371"/>
    </source>
</evidence>
<dbReference type="SUPFAM" id="SSF56176">
    <property type="entry name" value="FAD-binding/transporter-associated domain-like"/>
    <property type="match status" value="1"/>
</dbReference>
<dbReference type="EMBL" id="LRQA01000053">
    <property type="protein sequence ID" value="KXA17516.1"/>
    <property type="molecule type" value="Genomic_DNA"/>
</dbReference>
<feature type="transmembrane region" description="Helical" evidence="8">
    <location>
        <begin position="89"/>
        <end position="115"/>
    </location>
</feature>
<dbReference type="SMART" id="SM01091">
    <property type="entry name" value="CorC_HlyC"/>
    <property type="match status" value="1"/>
</dbReference>
<keyword evidence="8" id="KW-0812">Transmembrane</keyword>
<dbReference type="CDD" id="cd04590">
    <property type="entry name" value="CBS_pair_CorC_HlyC_assoc"/>
    <property type="match status" value="1"/>
</dbReference>
<name>A0A133NMK0_GARVA</name>
<dbReference type="InterPro" id="IPR016169">
    <property type="entry name" value="FAD-bd_PCMH_sub2"/>
</dbReference>
<feature type="compositionally biased region" description="Basic and acidic residues" evidence="7">
    <location>
        <begin position="464"/>
        <end position="510"/>
    </location>
</feature>
<evidence type="ECO:0000256" key="3">
    <source>
        <dbReference type="ARBA" id="ARBA00022475"/>
    </source>
</evidence>
<keyword evidence="5 6" id="KW-0129">CBS domain</keyword>
<feature type="domain" description="CBS" evidence="9">
    <location>
        <begin position="311"/>
        <end position="368"/>
    </location>
</feature>
<dbReference type="Pfam" id="PF03471">
    <property type="entry name" value="CorC_HlyC"/>
    <property type="match status" value="1"/>
</dbReference>
<dbReference type="InterPro" id="IPR036318">
    <property type="entry name" value="FAD-bd_PCMH-like_sf"/>
</dbReference>
<dbReference type="InterPro" id="IPR005170">
    <property type="entry name" value="Transptr-assoc_dom"/>
</dbReference>
<dbReference type="Gene3D" id="3.30.465.10">
    <property type="match status" value="1"/>
</dbReference>
<comment type="caution">
    <text evidence="10">The sequence shown here is derived from an EMBL/GenBank/DDBJ whole genome shotgun (WGS) entry which is preliminary data.</text>
</comment>
<comment type="subcellular location">
    <subcellularLocation>
        <location evidence="1">Cell membrane</location>
        <topology evidence="1">Multi-pass membrane protein</topology>
    </subcellularLocation>
</comment>
<keyword evidence="3" id="KW-1003">Cell membrane</keyword>
<dbReference type="PATRIC" id="fig|2702.99.peg.1095"/>
<evidence type="ECO:0000313" key="11">
    <source>
        <dbReference type="Proteomes" id="UP000070558"/>
    </source>
</evidence>
<evidence type="ECO:0000256" key="8">
    <source>
        <dbReference type="SAM" id="Phobius"/>
    </source>
</evidence>
<dbReference type="Gene3D" id="3.10.580.10">
    <property type="entry name" value="CBS-domain"/>
    <property type="match status" value="1"/>
</dbReference>
<evidence type="ECO:0000256" key="2">
    <source>
        <dbReference type="ARBA" id="ARBA00006337"/>
    </source>
</evidence>
<feature type="transmembrane region" description="Helical" evidence="8">
    <location>
        <begin position="15"/>
        <end position="41"/>
    </location>
</feature>
<dbReference type="FunFam" id="3.10.580.10:FF:000002">
    <property type="entry name" value="Magnesium/cobalt efflux protein CorC"/>
    <property type="match status" value="1"/>
</dbReference>
<dbReference type="GO" id="GO:0050660">
    <property type="term" value="F:flavin adenine dinucleotide binding"/>
    <property type="evidence" value="ECO:0007669"/>
    <property type="project" value="InterPro"/>
</dbReference>
<keyword evidence="8" id="KW-0472">Membrane</keyword>
<keyword evidence="4" id="KW-0677">Repeat</keyword>
<feature type="transmembrane region" description="Helical" evidence="8">
    <location>
        <begin position="121"/>
        <end position="142"/>
    </location>
</feature>
<feature type="region of interest" description="Disordered" evidence="7">
    <location>
        <begin position="464"/>
        <end position="528"/>
    </location>
</feature>
<dbReference type="PANTHER" id="PTHR22777">
    <property type="entry name" value="HEMOLYSIN-RELATED"/>
    <property type="match status" value="1"/>
</dbReference>
<comment type="similarity">
    <text evidence="2">Belongs to the UPF0053 family.</text>
</comment>
<evidence type="ECO:0000256" key="1">
    <source>
        <dbReference type="ARBA" id="ARBA00004651"/>
    </source>
</evidence>
<dbReference type="Proteomes" id="UP000070558">
    <property type="component" value="Unassembled WGS sequence"/>
</dbReference>
<sequence length="528" mass="57099">MLNNITIPPIPDLPAHMWACLAAIAIVAVLLVWLSLAMAAAEGAVPRVTRSSLNNLMIEEQTNDSESQVVRLRKLARIRRAKRLIADRYATSGACAFVRIVCNVLDGVAFAAIAAALGASLWLTLLIGLIVAMIVAIVSILVRPRSVGAAQPVFKLMRLSRIVSIAVFMNPFAKIASQGDLQSQSQNHKKNAALSDDEELENIQLDQAKASIDRLVEANDFDPEVSEMMRNVLTLSDTLTREIMVPRTDMICVKNDETLENFLKLCSRSGFSRVPIIGESVDDLEGIAYLKDAVRATVFNPAASSRAVSTISRSPMLVPESKPVDDLFHEMQRIRQHVAVVVDEYGGIAGLVTIEDAIEQIVGELEDEHDRTQHADPQEVSEGVWQMPARTPIADLEDIFEVHIDEDDVDTVFGLLTKLLGSVPIVGSSAVTRGLKLTAVDSAGRRKKVSTIQVVRDIQGLKEEDSVGKSGVKGDSKGDSRGDSKSDGVKNDAKSDSKSDGENSGKDKAGANESSQANGDNSLPRFLS</sequence>
<dbReference type="AlphaFoldDB" id="A0A133NMK0"/>